<keyword evidence="4" id="KW-0276">Fatty acid metabolism</keyword>
<evidence type="ECO:0000259" key="16">
    <source>
        <dbReference type="Pfam" id="PF02737"/>
    </source>
</evidence>
<dbReference type="SUPFAM" id="SSF52096">
    <property type="entry name" value="ClpP/crotonase"/>
    <property type="match status" value="1"/>
</dbReference>
<dbReference type="InterPro" id="IPR001753">
    <property type="entry name" value="Enoyl-CoA_hydra/iso"/>
</dbReference>
<evidence type="ECO:0000313" key="18">
    <source>
        <dbReference type="Proteomes" id="UP000094626"/>
    </source>
</evidence>
<dbReference type="RefSeq" id="WP_069709620.1">
    <property type="nucleotide sequence ID" value="NZ_CP017077.1"/>
</dbReference>
<sequence length="685" mass="72724">MKHAAVTRSRDGVAVVTLDNPPVNALSAALRWATLSELRTACADDAVKAIVLICAGRTFIAGADIAEFDQPPQEPSFAQLFDAIENAPKPVIAAIHGQALGGGFELSLVCHYRVAAQSARVGLPEVHLGLLPGAGGTQRVPRITGAEVALEIITSGRSVGSAEAFALGLVDRVSADSALQDDAVDFARQIVAEGAARPRVRDREDKIAKDRNRPEMFEAFRKANARRFKGFKAPDGIIAAVEGAVTLPFEDGMALETQLFEGLLATNESAAQRHAFFAVRGTAHIPDLGRDVPVVDVKAVGIIGAGTMGGGIAMNFLNAGIPVTMVETAAAALDRGVATIRRIYEASARKGRLSAEQVGQRMGLLSPSLDYEELRNADLIVEAVFESMAVKKQVFAQLDAVARPGAILASNTSFLDLDEIANATSRPESVIGLHFFSPANVMRLVEVVRGEATAPAFVATAMKLAKRIGKVPVLSRVCPGFIANRLMAPRGEQAELLALEGTPIADIDATLRDYGFAMGHFQMMDLVGLDVVGRDGTERTIMGDLVAMERLGQKRNGGFYDYDDQRTAHPSKISADVIAAVAESRGIAPSPTSDREALLEALLLPVVNEGAKILQEQVALRSADIDVAAMLGYNWPVHTGGPMFWANTIGLGRVVAGLRELESRHGSAFRPAAMLEQLALDGGRL</sequence>
<reference evidence="18" key="1">
    <citation type="journal article" date="2017" name="J. Biotechnol.">
        <title>Complete genome sequence of Novosphingobium resinovorum SA1, a versatile xenobiotic-degrading bacterium capable of utilizing sulfanilic acid.</title>
        <authorList>
            <person name="Hegedus B."/>
            <person name="Kos P.B."/>
            <person name="Balint B."/>
            <person name="Maroti G."/>
            <person name="Gan H.M."/>
            <person name="Perei K."/>
            <person name="Rakhely G."/>
        </authorList>
    </citation>
    <scope>NUCLEOTIDE SEQUENCE [LARGE SCALE GENOMIC DNA]</scope>
    <source>
        <strain evidence="18">SA1</strain>
    </source>
</reference>
<comment type="similarity">
    <text evidence="14">Belongs to the enoyl-CoA hydratase/isomerase family.</text>
</comment>
<dbReference type="GO" id="GO:0016853">
    <property type="term" value="F:isomerase activity"/>
    <property type="evidence" value="ECO:0007669"/>
    <property type="project" value="UniProtKB-KW"/>
</dbReference>
<dbReference type="CDD" id="cd06558">
    <property type="entry name" value="crotonase-like"/>
    <property type="match status" value="1"/>
</dbReference>
<protein>
    <submittedName>
        <fullName evidence="17">3-hydroxyacyl-CoA dehydrogenase</fullName>
    </submittedName>
</protein>
<keyword evidence="10" id="KW-0413">Isomerase</keyword>
<dbReference type="GO" id="GO:0004300">
    <property type="term" value="F:enoyl-CoA hydratase activity"/>
    <property type="evidence" value="ECO:0007669"/>
    <property type="project" value="UniProtKB-ARBA"/>
</dbReference>
<proteinExistence type="inferred from homology"/>
<dbReference type="GO" id="GO:0006635">
    <property type="term" value="P:fatty acid beta-oxidation"/>
    <property type="evidence" value="ECO:0007669"/>
    <property type="project" value="UniProtKB-UniPathway"/>
</dbReference>
<gene>
    <name evidence="17" type="ORF">BES08_25115</name>
</gene>
<keyword evidence="8" id="KW-0443">Lipid metabolism</keyword>
<dbReference type="SUPFAM" id="SSF51735">
    <property type="entry name" value="NAD(P)-binding Rossmann-fold domains"/>
    <property type="match status" value="1"/>
</dbReference>
<evidence type="ECO:0000256" key="5">
    <source>
        <dbReference type="ARBA" id="ARBA00022963"/>
    </source>
</evidence>
<evidence type="ECO:0000256" key="2">
    <source>
        <dbReference type="ARBA" id="ARBA00005005"/>
    </source>
</evidence>
<dbReference type="Gene3D" id="3.90.226.10">
    <property type="entry name" value="2-enoyl-CoA Hydratase, Chain A, domain 1"/>
    <property type="match status" value="1"/>
</dbReference>
<evidence type="ECO:0000256" key="13">
    <source>
        <dbReference type="ARBA" id="ARBA00049556"/>
    </source>
</evidence>
<dbReference type="Pfam" id="PF00378">
    <property type="entry name" value="ECH_1"/>
    <property type="match status" value="1"/>
</dbReference>
<evidence type="ECO:0000256" key="3">
    <source>
        <dbReference type="ARBA" id="ARBA00008750"/>
    </source>
</evidence>
<dbReference type="PROSITE" id="PS00166">
    <property type="entry name" value="ENOYL_COA_HYDRATASE"/>
    <property type="match status" value="1"/>
</dbReference>
<keyword evidence="11" id="KW-0456">Lyase</keyword>
<dbReference type="UniPathway" id="UPA00659"/>
<comment type="pathway">
    <text evidence="2">Lipid metabolism; fatty acid beta-oxidation.</text>
</comment>
<evidence type="ECO:0000256" key="9">
    <source>
        <dbReference type="ARBA" id="ARBA00023140"/>
    </source>
</evidence>
<comment type="similarity">
    <text evidence="3">In the N-terminal section; belongs to the enoyl-CoA hydratase/isomerase family.</text>
</comment>
<keyword evidence="18" id="KW-1185">Reference proteome</keyword>
<evidence type="ECO:0000256" key="4">
    <source>
        <dbReference type="ARBA" id="ARBA00022832"/>
    </source>
</evidence>
<dbReference type="Gene3D" id="3.40.50.720">
    <property type="entry name" value="NAD(P)-binding Rossmann-like Domain"/>
    <property type="match status" value="1"/>
</dbReference>
<organism evidence="17 18">
    <name type="scientific">Novosphingobium resinovorum</name>
    <dbReference type="NCBI Taxonomy" id="158500"/>
    <lineage>
        <taxon>Bacteria</taxon>
        <taxon>Pseudomonadati</taxon>
        <taxon>Pseudomonadota</taxon>
        <taxon>Alphaproteobacteria</taxon>
        <taxon>Sphingomonadales</taxon>
        <taxon>Sphingomonadaceae</taxon>
        <taxon>Novosphingobium</taxon>
    </lineage>
</organism>
<dbReference type="EMBL" id="CP017077">
    <property type="protein sequence ID" value="AOR80207.1"/>
    <property type="molecule type" value="Genomic_DNA"/>
</dbReference>
<dbReference type="InterPro" id="IPR029045">
    <property type="entry name" value="ClpP/crotonase-like_dom_sf"/>
</dbReference>
<feature type="domain" description="3-hydroxyacyl-CoA dehydrogenase C-terminal" evidence="15">
    <location>
        <begin position="480"/>
        <end position="562"/>
    </location>
</feature>
<evidence type="ECO:0000256" key="14">
    <source>
        <dbReference type="RuleBase" id="RU003707"/>
    </source>
</evidence>
<geneLocation type="plasmid" evidence="17 18">
    <name>pSA2</name>
</geneLocation>
<dbReference type="Pfam" id="PF02737">
    <property type="entry name" value="3HCDH_N"/>
    <property type="match status" value="1"/>
</dbReference>
<keyword evidence="12" id="KW-0511">Multifunctional enzyme</keyword>
<comment type="subcellular location">
    <subcellularLocation>
        <location evidence="1">Peroxisome</location>
    </subcellularLocation>
</comment>
<dbReference type="InterPro" id="IPR006176">
    <property type="entry name" value="3-OHacyl-CoA_DH_NAD-bd"/>
</dbReference>
<dbReference type="FunFam" id="3.40.50.720:FF:000009">
    <property type="entry name" value="Fatty oxidation complex, alpha subunit"/>
    <property type="match status" value="1"/>
</dbReference>
<dbReference type="KEGG" id="nre:BES08_25115"/>
<keyword evidence="5" id="KW-0442">Lipid degradation</keyword>
<dbReference type="AlphaFoldDB" id="A0A1D8ADK9"/>
<dbReference type="Gene3D" id="1.10.1040.50">
    <property type="match status" value="1"/>
</dbReference>
<evidence type="ECO:0000256" key="8">
    <source>
        <dbReference type="ARBA" id="ARBA00023098"/>
    </source>
</evidence>
<evidence type="ECO:0000259" key="15">
    <source>
        <dbReference type="Pfam" id="PF00725"/>
    </source>
</evidence>
<accession>A0A1D8ADK9</accession>
<keyword evidence="6" id="KW-0560">Oxidoreductase</keyword>
<evidence type="ECO:0000313" key="17">
    <source>
        <dbReference type="EMBL" id="AOR80207.1"/>
    </source>
</evidence>
<evidence type="ECO:0000256" key="12">
    <source>
        <dbReference type="ARBA" id="ARBA00023268"/>
    </source>
</evidence>
<evidence type="ECO:0000256" key="10">
    <source>
        <dbReference type="ARBA" id="ARBA00023235"/>
    </source>
</evidence>
<dbReference type="GO" id="GO:0003857">
    <property type="term" value="F:(3S)-3-hydroxyacyl-CoA dehydrogenase (NAD+) activity"/>
    <property type="evidence" value="ECO:0007669"/>
    <property type="project" value="UniProtKB-EC"/>
</dbReference>
<keyword evidence="17" id="KW-0614">Plasmid</keyword>
<comment type="catalytic activity">
    <reaction evidence="13">
        <text>a (3S)-3-hydroxyacyl-CoA + NAD(+) = a 3-oxoacyl-CoA + NADH + H(+)</text>
        <dbReference type="Rhea" id="RHEA:22432"/>
        <dbReference type="ChEBI" id="CHEBI:15378"/>
        <dbReference type="ChEBI" id="CHEBI:57318"/>
        <dbReference type="ChEBI" id="CHEBI:57540"/>
        <dbReference type="ChEBI" id="CHEBI:57945"/>
        <dbReference type="ChEBI" id="CHEBI:90726"/>
        <dbReference type="EC" id="1.1.1.35"/>
    </reaction>
</comment>
<feature type="domain" description="3-hydroxyacyl-CoA dehydrogenase NAD binding" evidence="16">
    <location>
        <begin position="300"/>
        <end position="475"/>
    </location>
</feature>
<evidence type="ECO:0000256" key="1">
    <source>
        <dbReference type="ARBA" id="ARBA00004275"/>
    </source>
</evidence>
<dbReference type="InterPro" id="IPR036291">
    <property type="entry name" value="NAD(P)-bd_dom_sf"/>
</dbReference>
<evidence type="ECO:0000256" key="11">
    <source>
        <dbReference type="ARBA" id="ARBA00023239"/>
    </source>
</evidence>
<dbReference type="InterPro" id="IPR006108">
    <property type="entry name" value="3HC_DH_C"/>
</dbReference>
<keyword evidence="9" id="KW-0576">Peroxisome</keyword>
<dbReference type="GO" id="GO:0070403">
    <property type="term" value="F:NAD+ binding"/>
    <property type="evidence" value="ECO:0007669"/>
    <property type="project" value="InterPro"/>
</dbReference>
<dbReference type="PANTHER" id="PTHR23309">
    <property type="entry name" value="3-HYDROXYACYL-COA DEHYROGENASE"/>
    <property type="match status" value="1"/>
</dbReference>
<keyword evidence="7" id="KW-0520">NAD</keyword>
<dbReference type="OrthoDB" id="9771883at2"/>
<dbReference type="InterPro" id="IPR008927">
    <property type="entry name" value="6-PGluconate_DH-like_C_sf"/>
</dbReference>
<dbReference type="SUPFAM" id="SSF48179">
    <property type="entry name" value="6-phosphogluconate dehydrogenase C-terminal domain-like"/>
    <property type="match status" value="2"/>
</dbReference>
<dbReference type="Proteomes" id="UP000094626">
    <property type="component" value="Plasmid pSA2"/>
</dbReference>
<feature type="domain" description="3-hydroxyacyl-CoA dehydrogenase C-terminal" evidence="15">
    <location>
        <begin position="601"/>
        <end position="681"/>
    </location>
</feature>
<evidence type="ECO:0000256" key="6">
    <source>
        <dbReference type="ARBA" id="ARBA00023002"/>
    </source>
</evidence>
<dbReference type="Pfam" id="PF00725">
    <property type="entry name" value="3HCDH"/>
    <property type="match status" value="2"/>
</dbReference>
<dbReference type="InterPro" id="IPR018376">
    <property type="entry name" value="Enoyl-CoA_hyd/isom_CS"/>
</dbReference>
<evidence type="ECO:0000256" key="7">
    <source>
        <dbReference type="ARBA" id="ARBA00023027"/>
    </source>
</evidence>
<name>A0A1D8ADK9_9SPHN</name>